<evidence type="ECO:0000313" key="2">
    <source>
        <dbReference type="Proteomes" id="UP000253153"/>
    </source>
</evidence>
<dbReference type="RefSeq" id="XP_031017492.1">
    <property type="nucleotide sequence ID" value="XM_031158346.1"/>
</dbReference>
<sequence>MADTHQGPSASNDSKQPSPVNRLKLLAEQSPLKYLVLTPIEKNHTDKDYIRLSMVFPVGFTKEESNGLSRRLAHEAREVFERTLTHWPFLNGTFGRKMIEGQSRLVLWYKQPVTQRDVIDRFIEDTSWLMKAAPECQDISTLPLKLFEFDKNIDKHTEPKKIATYLGDPNYPVMVRVKLLDEGVFVIRFAFSERIFDMQFVQNYLRQFLDFTLLENSVKNIQPLDVRRTMPKIEDRDRLISIPTEKSRLGYMIYRLKEKYVRATFDPLVGEPMSGQVMPTGFSSCIFAYMWYRITQARWETGVIEHNHITTAFIKYPAHHSIRAKAYYGNSTYTAAFTAQVDELTDCMLEEEGTGKKKTDEQLLELERKRKMREKFLLGCAVGILSVDPVDRDLLQKFYGVKQSVSPEEDDEASSRALLTQYDVVFENWIDCGYARARYIRAFFGGNDVYPYFMPCVDHMEEGKVILLPPWGKGRKISNDISHDDGWDVCVCLQREELNELERALRKDEAIR</sequence>
<dbReference type="GeneID" id="41993642"/>
<dbReference type="Proteomes" id="UP000253153">
    <property type="component" value="Unassembled WGS sequence"/>
</dbReference>
<protein>
    <submittedName>
        <fullName evidence="1">Uncharacterized protein</fullName>
    </submittedName>
</protein>
<dbReference type="EMBL" id="QKXC01000083">
    <property type="protein sequence ID" value="RBR22901.1"/>
    <property type="molecule type" value="Genomic_DNA"/>
</dbReference>
<comment type="caution">
    <text evidence="1">The sequence shown here is derived from an EMBL/GenBank/DDBJ whole genome shotgun (WGS) entry which is preliminary data.</text>
</comment>
<organism evidence="1 2">
    <name type="scientific">Fusarium coffeatum</name>
    <dbReference type="NCBI Taxonomy" id="231269"/>
    <lineage>
        <taxon>Eukaryota</taxon>
        <taxon>Fungi</taxon>
        <taxon>Dikarya</taxon>
        <taxon>Ascomycota</taxon>
        <taxon>Pezizomycotina</taxon>
        <taxon>Sordariomycetes</taxon>
        <taxon>Hypocreomycetidae</taxon>
        <taxon>Hypocreales</taxon>
        <taxon>Nectriaceae</taxon>
        <taxon>Fusarium</taxon>
        <taxon>Fusarium incarnatum-equiseti species complex</taxon>
    </lineage>
</organism>
<name>A0A366S0S7_9HYPO</name>
<proteinExistence type="predicted"/>
<evidence type="ECO:0000313" key="1">
    <source>
        <dbReference type="EMBL" id="RBR22901.1"/>
    </source>
</evidence>
<dbReference type="AlphaFoldDB" id="A0A366S0S7"/>
<gene>
    <name evidence="1" type="ORF">FIESC28_04199</name>
</gene>
<dbReference type="Gene3D" id="3.30.559.10">
    <property type="entry name" value="Chloramphenicol acetyltransferase-like domain"/>
    <property type="match status" value="1"/>
</dbReference>
<keyword evidence="2" id="KW-1185">Reference proteome</keyword>
<reference evidence="1 2" key="1">
    <citation type="submission" date="2018-06" db="EMBL/GenBank/DDBJ databases">
        <title>Fusarium incarnatum-equiseti species complex species 28.</title>
        <authorList>
            <person name="Gardiner D.M."/>
        </authorList>
    </citation>
    <scope>NUCLEOTIDE SEQUENCE [LARGE SCALE GENOMIC DNA]</scope>
    <source>
        <strain evidence="1 2">FIESC_28</strain>
    </source>
</reference>
<dbReference type="InterPro" id="IPR023213">
    <property type="entry name" value="CAT-like_dom_sf"/>
</dbReference>
<accession>A0A366S0S7</accession>
<dbReference type="OrthoDB" id="1862401at2759"/>